<dbReference type="Proteomes" id="UP000036367">
    <property type="component" value="Unassembled WGS sequence"/>
</dbReference>
<dbReference type="PATRIC" id="fig|595434.4.peg.5465"/>
<protein>
    <submittedName>
        <fullName evidence="2">Uncharacterized protein</fullName>
    </submittedName>
</protein>
<reference evidence="2" key="1">
    <citation type="submission" date="2015-05" db="EMBL/GenBank/DDBJ databases">
        <title>Permanent draft genome of Rhodopirellula islandicus K833.</title>
        <authorList>
            <person name="Kizina J."/>
            <person name="Richter M."/>
            <person name="Glockner F.O."/>
            <person name="Harder J."/>
        </authorList>
    </citation>
    <scope>NUCLEOTIDE SEQUENCE [LARGE SCALE GENOMIC DNA]</scope>
    <source>
        <strain evidence="2">K833</strain>
    </source>
</reference>
<dbReference type="STRING" id="595434.RISK_005756"/>
<sequence length="84" mass="8850">MDVGQEWPTYKKICSFPGSAWERNALQAPPAETESGGGASKTVCSQAEPGNKGQGKVEIRRDAASENGTSSEYEMNRQAGLGGT</sequence>
<name>A0A0J1B793_RHOIS</name>
<evidence type="ECO:0000313" key="2">
    <source>
        <dbReference type="EMBL" id="KLU02690.1"/>
    </source>
</evidence>
<evidence type="ECO:0000313" key="3">
    <source>
        <dbReference type="Proteomes" id="UP000036367"/>
    </source>
</evidence>
<comment type="caution">
    <text evidence="2">The sequence shown here is derived from an EMBL/GenBank/DDBJ whole genome shotgun (WGS) entry which is preliminary data.</text>
</comment>
<accession>A0A0J1B793</accession>
<dbReference type="EMBL" id="LECT01000044">
    <property type="protein sequence ID" value="KLU02690.1"/>
    <property type="molecule type" value="Genomic_DNA"/>
</dbReference>
<feature type="region of interest" description="Disordered" evidence="1">
    <location>
        <begin position="24"/>
        <end position="84"/>
    </location>
</feature>
<feature type="compositionally biased region" description="Basic and acidic residues" evidence="1">
    <location>
        <begin position="55"/>
        <end position="64"/>
    </location>
</feature>
<proteinExistence type="predicted"/>
<evidence type="ECO:0000256" key="1">
    <source>
        <dbReference type="SAM" id="MobiDB-lite"/>
    </source>
</evidence>
<organism evidence="2 3">
    <name type="scientific">Rhodopirellula islandica</name>
    <dbReference type="NCBI Taxonomy" id="595434"/>
    <lineage>
        <taxon>Bacteria</taxon>
        <taxon>Pseudomonadati</taxon>
        <taxon>Planctomycetota</taxon>
        <taxon>Planctomycetia</taxon>
        <taxon>Pirellulales</taxon>
        <taxon>Pirellulaceae</taxon>
        <taxon>Rhodopirellula</taxon>
    </lineage>
</organism>
<keyword evidence="3" id="KW-1185">Reference proteome</keyword>
<dbReference type="AlphaFoldDB" id="A0A0J1B793"/>
<gene>
    <name evidence="2" type="ORF">RISK_005756</name>
</gene>